<gene>
    <name evidence="1" type="ORF">MRB53_034818</name>
</gene>
<evidence type="ECO:0000313" key="2">
    <source>
        <dbReference type="Proteomes" id="UP001234297"/>
    </source>
</evidence>
<sequence>MNAENQKRSSSSSAKMGRRRRQRVSSGEESSNPAVKSISLLFFRYAIEDGIQGTLLPLKQWQGTQRPTLLSSSGPATKQQRSLLLLQSLRAEDVARQFRRQNGRSDNGRRPLQVSSPSPARF</sequence>
<name>A0ACC2K2W0_PERAE</name>
<protein>
    <submittedName>
        <fullName evidence="1">Uncharacterized protein</fullName>
    </submittedName>
</protein>
<reference evidence="1 2" key="1">
    <citation type="journal article" date="2022" name="Hortic Res">
        <title>A haplotype resolved chromosomal level avocado genome allows analysis of novel avocado genes.</title>
        <authorList>
            <person name="Nath O."/>
            <person name="Fletcher S.J."/>
            <person name="Hayward A."/>
            <person name="Shaw L.M."/>
            <person name="Masouleh A.K."/>
            <person name="Furtado A."/>
            <person name="Henry R.J."/>
            <person name="Mitter N."/>
        </authorList>
    </citation>
    <scope>NUCLEOTIDE SEQUENCE [LARGE SCALE GENOMIC DNA]</scope>
    <source>
        <strain evidence="2">cv. Hass</strain>
    </source>
</reference>
<dbReference type="Proteomes" id="UP001234297">
    <property type="component" value="Chromosome 12"/>
</dbReference>
<evidence type="ECO:0000313" key="1">
    <source>
        <dbReference type="EMBL" id="KAJ8615446.1"/>
    </source>
</evidence>
<organism evidence="1 2">
    <name type="scientific">Persea americana</name>
    <name type="common">Avocado</name>
    <dbReference type="NCBI Taxonomy" id="3435"/>
    <lineage>
        <taxon>Eukaryota</taxon>
        <taxon>Viridiplantae</taxon>
        <taxon>Streptophyta</taxon>
        <taxon>Embryophyta</taxon>
        <taxon>Tracheophyta</taxon>
        <taxon>Spermatophyta</taxon>
        <taxon>Magnoliopsida</taxon>
        <taxon>Magnoliidae</taxon>
        <taxon>Laurales</taxon>
        <taxon>Lauraceae</taxon>
        <taxon>Persea</taxon>
    </lineage>
</organism>
<comment type="caution">
    <text evidence="1">The sequence shown here is derived from an EMBL/GenBank/DDBJ whole genome shotgun (WGS) entry which is preliminary data.</text>
</comment>
<keyword evidence="2" id="KW-1185">Reference proteome</keyword>
<accession>A0ACC2K2W0</accession>
<dbReference type="EMBL" id="CM056820">
    <property type="protein sequence ID" value="KAJ8615446.1"/>
    <property type="molecule type" value="Genomic_DNA"/>
</dbReference>
<proteinExistence type="predicted"/>